<dbReference type="GO" id="GO:0071949">
    <property type="term" value="F:FAD binding"/>
    <property type="evidence" value="ECO:0007669"/>
    <property type="project" value="InterPro"/>
</dbReference>
<proteinExistence type="inferred from homology"/>
<dbReference type="InterPro" id="IPR016166">
    <property type="entry name" value="FAD-bd_PCMH"/>
</dbReference>
<protein>
    <recommendedName>
        <fullName evidence="4">FAD-binding PCMH-type domain-containing protein</fullName>
    </recommendedName>
</protein>
<evidence type="ECO:0000256" key="2">
    <source>
        <dbReference type="ARBA" id="ARBA00023002"/>
    </source>
</evidence>
<dbReference type="GO" id="GO:0016491">
    <property type="term" value="F:oxidoreductase activity"/>
    <property type="evidence" value="ECO:0007669"/>
    <property type="project" value="UniProtKB-KW"/>
</dbReference>
<feature type="chain" id="PRO_5016836433" description="FAD-binding PCMH-type domain-containing protein" evidence="3">
    <location>
        <begin position="20"/>
        <end position="578"/>
    </location>
</feature>
<gene>
    <name evidence="5" type="ORF">BP5553_00480</name>
</gene>
<comment type="similarity">
    <text evidence="1">Belongs to the oxygen-dependent FAD-linked oxidoreductase family.</text>
</comment>
<dbReference type="Gene3D" id="3.30.465.10">
    <property type="match status" value="2"/>
</dbReference>
<evidence type="ECO:0000313" key="5">
    <source>
        <dbReference type="EMBL" id="RDL40501.1"/>
    </source>
</evidence>
<dbReference type="InterPro" id="IPR016169">
    <property type="entry name" value="FAD-bd_PCMH_sub2"/>
</dbReference>
<dbReference type="SUPFAM" id="SSF56176">
    <property type="entry name" value="FAD-binding/transporter-associated domain-like"/>
    <property type="match status" value="1"/>
</dbReference>
<dbReference type="PANTHER" id="PTHR13878">
    <property type="entry name" value="GULONOLACTONE OXIDASE"/>
    <property type="match status" value="1"/>
</dbReference>
<dbReference type="InterPro" id="IPR050432">
    <property type="entry name" value="FAD-linked_Oxidoreductases_BP"/>
</dbReference>
<dbReference type="PANTHER" id="PTHR13878:SF91">
    <property type="entry name" value="FAD BINDING DOMAIN PROTEIN (AFU_ORTHOLOGUE AFUA_6G12070)-RELATED"/>
    <property type="match status" value="1"/>
</dbReference>
<dbReference type="InterPro" id="IPR006094">
    <property type="entry name" value="Oxid_FAD_bind_N"/>
</dbReference>
<accession>A0A370TYA1</accession>
<dbReference type="PROSITE" id="PS51387">
    <property type="entry name" value="FAD_PCMH"/>
    <property type="match status" value="1"/>
</dbReference>
<evidence type="ECO:0000313" key="6">
    <source>
        <dbReference type="Proteomes" id="UP000254866"/>
    </source>
</evidence>
<name>A0A370TYA1_9HELO</name>
<dbReference type="Proteomes" id="UP000254866">
    <property type="component" value="Unassembled WGS sequence"/>
</dbReference>
<dbReference type="Pfam" id="PF01565">
    <property type="entry name" value="FAD_binding_4"/>
    <property type="match status" value="1"/>
</dbReference>
<dbReference type="Pfam" id="PF08031">
    <property type="entry name" value="BBE"/>
    <property type="match status" value="1"/>
</dbReference>
<evidence type="ECO:0000256" key="3">
    <source>
        <dbReference type="SAM" id="SignalP"/>
    </source>
</evidence>
<reference evidence="5 6" key="1">
    <citation type="journal article" date="2018" name="IMA Fungus">
        <title>IMA Genome-F 9: Draft genome sequence of Annulohypoxylon stygium, Aspergillus mulundensis, Berkeleyomyces basicola (syn. Thielaviopsis basicola), Ceratocystis smalleyi, two Cercospora beticola strains, Coleophoma cylindrospora, Fusarium fracticaudum, Phialophora cf. hyalina, and Morchella septimelata.</title>
        <authorList>
            <person name="Wingfield B.D."/>
            <person name="Bills G.F."/>
            <person name="Dong Y."/>
            <person name="Huang W."/>
            <person name="Nel W.J."/>
            <person name="Swalarsk-Parry B.S."/>
            <person name="Vaghefi N."/>
            <person name="Wilken P.M."/>
            <person name="An Z."/>
            <person name="de Beer Z.W."/>
            <person name="De Vos L."/>
            <person name="Chen L."/>
            <person name="Duong T.A."/>
            <person name="Gao Y."/>
            <person name="Hammerbacher A."/>
            <person name="Kikkert J.R."/>
            <person name="Li Y."/>
            <person name="Li H."/>
            <person name="Li K."/>
            <person name="Li Q."/>
            <person name="Liu X."/>
            <person name="Ma X."/>
            <person name="Naidoo K."/>
            <person name="Pethybridge S.J."/>
            <person name="Sun J."/>
            <person name="Steenkamp E.T."/>
            <person name="van der Nest M.A."/>
            <person name="van Wyk S."/>
            <person name="Wingfield M.J."/>
            <person name="Xiong C."/>
            <person name="Yue Q."/>
            <person name="Zhang X."/>
        </authorList>
    </citation>
    <scope>NUCLEOTIDE SEQUENCE [LARGE SCALE GENOMIC DNA]</scope>
    <source>
        <strain evidence="5 6">BP 5553</strain>
    </source>
</reference>
<keyword evidence="2" id="KW-0560">Oxidoreductase</keyword>
<dbReference type="STRING" id="2656787.A0A370TYA1"/>
<dbReference type="RefSeq" id="XP_031873157.1">
    <property type="nucleotide sequence ID" value="XM_032009103.1"/>
</dbReference>
<dbReference type="AlphaFoldDB" id="A0A370TYA1"/>
<dbReference type="EMBL" id="NPIC01000001">
    <property type="protein sequence ID" value="RDL40501.1"/>
    <property type="molecule type" value="Genomic_DNA"/>
</dbReference>
<keyword evidence="3" id="KW-0732">Signal</keyword>
<dbReference type="OrthoDB" id="9983560at2759"/>
<feature type="signal peptide" evidence="3">
    <location>
        <begin position="1"/>
        <end position="19"/>
    </location>
</feature>
<evidence type="ECO:0000256" key="1">
    <source>
        <dbReference type="ARBA" id="ARBA00005466"/>
    </source>
</evidence>
<sequence>MSLLYILLVTTLFALNVRGFPAQASLVSLNQTVQGRVFAAAPLARPCYSIYEGQSVPEYPVQCAQVEAQYTSGLYRTELYNGFMHDQAETCPSSSDPITSQCLLDPTQPIARGPPRNASCGQGSVSTYYVEVSSAADVQAVFAFAKQTGTSLSIKNSGHDYSSRSSLRGSLAIWTRKLQNTEYHPNFNPEGCQGNANQYNAITVGAGANFDQVYKFADQNNVIFVGGSSPTVGASGGFMMTGGHGLLSSQFGLGIDRVMEFKIVTPDGVFRTANACQNQDLYWALRGGGGATYGVVIESTSKVEPSVPLVLSLIQLPANATKPSKDQFTQLLMDGAIRWAREGWGGPNSPSFMVMVNPFIDLETARKSMAAISDYAKSQGGSVILETHPTFLSLYSQYIAPTANGDVATSAITTNRLIPNSILNSTTGQADILKVLDKLAADGFRPTIFATTPAYYNYMPGSTSATPAWRNSTWMITTQTAWAWNSTVSQKRAMVKKLKGATHDLEALAPTSGSYFSESNPWVEDWQQAWWGDNYNELLRLKKKFDPDNLLTCLRCVGWDQESEQQRKAFDCMEGLNN</sequence>
<dbReference type="InterPro" id="IPR012951">
    <property type="entry name" value="BBE"/>
</dbReference>
<evidence type="ECO:0000259" key="4">
    <source>
        <dbReference type="PROSITE" id="PS51387"/>
    </source>
</evidence>
<comment type="caution">
    <text evidence="5">The sequence shown here is derived from an EMBL/GenBank/DDBJ whole genome shotgun (WGS) entry which is preliminary data.</text>
</comment>
<dbReference type="GeneID" id="43593329"/>
<organism evidence="5 6">
    <name type="scientific">Venustampulla echinocandica</name>
    <dbReference type="NCBI Taxonomy" id="2656787"/>
    <lineage>
        <taxon>Eukaryota</taxon>
        <taxon>Fungi</taxon>
        <taxon>Dikarya</taxon>
        <taxon>Ascomycota</taxon>
        <taxon>Pezizomycotina</taxon>
        <taxon>Leotiomycetes</taxon>
        <taxon>Helotiales</taxon>
        <taxon>Pleuroascaceae</taxon>
        <taxon>Venustampulla</taxon>
    </lineage>
</organism>
<dbReference type="InterPro" id="IPR036318">
    <property type="entry name" value="FAD-bd_PCMH-like_sf"/>
</dbReference>
<feature type="domain" description="FAD-binding PCMH-type" evidence="4">
    <location>
        <begin position="122"/>
        <end position="306"/>
    </location>
</feature>
<keyword evidence="6" id="KW-1185">Reference proteome</keyword>